<dbReference type="RefSeq" id="XP_071914734.1">
    <property type="nucleotide sequence ID" value="XM_072058633.1"/>
</dbReference>
<evidence type="ECO:0000313" key="1">
    <source>
        <dbReference type="Proteomes" id="UP001652660"/>
    </source>
</evidence>
<dbReference type="RefSeq" id="XP_071914741.1">
    <property type="nucleotide sequence ID" value="XM_072058640.1"/>
</dbReference>
<dbReference type="RefSeq" id="XP_071914735.1">
    <property type="nucleotide sequence ID" value="XM_072058634.1"/>
</dbReference>
<dbReference type="RefSeq" id="XP_071914733.1">
    <property type="nucleotide sequence ID" value="XM_072058632.1"/>
</dbReference>
<dbReference type="InterPro" id="IPR027417">
    <property type="entry name" value="P-loop_NTPase"/>
</dbReference>
<dbReference type="RefSeq" id="XP_071914742.1">
    <property type="nucleotide sequence ID" value="XM_072058641.1"/>
</dbReference>
<reference evidence="2 3" key="1">
    <citation type="submission" date="2025-05" db="UniProtKB">
        <authorList>
            <consortium name="RefSeq"/>
        </authorList>
    </citation>
    <scope>IDENTIFICATION</scope>
    <source>
        <tissue evidence="2 3">Leaves</tissue>
    </source>
</reference>
<evidence type="ECO:0000313" key="3">
    <source>
        <dbReference type="RefSeq" id="XP_071914734.1"/>
    </source>
</evidence>
<evidence type="ECO:0000313" key="9">
    <source>
        <dbReference type="RefSeq" id="XP_071914740.1"/>
    </source>
</evidence>
<organism evidence="1 2">
    <name type="scientific">Coffea arabica</name>
    <name type="common">Arabian coffee</name>
    <dbReference type="NCBI Taxonomy" id="13443"/>
    <lineage>
        <taxon>Eukaryota</taxon>
        <taxon>Viridiplantae</taxon>
        <taxon>Streptophyta</taxon>
        <taxon>Embryophyta</taxon>
        <taxon>Tracheophyta</taxon>
        <taxon>Spermatophyta</taxon>
        <taxon>Magnoliopsida</taxon>
        <taxon>eudicotyledons</taxon>
        <taxon>Gunneridae</taxon>
        <taxon>Pentapetalae</taxon>
        <taxon>asterids</taxon>
        <taxon>lamiids</taxon>
        <taxon>Gentianales</taxon>
        <taxon>Rubiaceae</taxon>
        <taxon>Ixoroideae</taxon>
        <taxon>Gardenieae complex</taxon>
        <taxon>Bertiereae - Coffeeae clade</taxon>
        <taxon>Coffeeae</taxon>
        <taxon>Coffea</taxon>
    </lineage>
</organism>
<accession>A0ABM4V5B8</accession>
<dbReference type="RefSeq" id="XP_071914738.1">
    <property type="nucleotide sequence ID" value="XM_072058637.1"/>
</dbReference>
<dbReference type="RefSeq" id="XP_071914736.1">
    <property type="nucleotide sequence ID" value="XM_072058635.1"/>
</dbReference>
<dbReference type="Proteomes" id="UP001652660">
    <property type="component" value="Chromosome 7e"/>
</dbReference>
<dbReference type="RefSeq" id="XP_071914743.1">
    <property type="nucleotide sequence ID" value="XM_072058642.1"/>
</dbReference>
<evidence type="ECO:0000313" key="10">
    <source>
        <dbReference type="RefSeq" id="XP_071914741.1"/>
    </source>
</evidence>
<dbReference type="RefSeq" id="XP_071914737.1">
    <property type="nucleotide sequence ID" value="XM_072058636.1"/>
</dbReference>
<gene>
    <name evidence="2 3 4 5 6 7 8 9 10 11 12" type="primary">LOC113701682</name>
</gene>
<evidence type="ECO:0000313" key="8">
    <source>
        <dbReference type="RefSeq" id="XP_071914739.1"/>
    </source>
</evidence>
<proteinExistence type="predicted"/>
<evidence type="ECO:0000313" key="11">
    <source>
        <dbReference type="RefSeq" id="XP_071914742.1"/>
    </source>
</evidence>
<protein>
    <submittedName>
        <fullName evidence="2 3">ATP-dependent DNA helicase Q-like 4A isoform X1</fullName>
    </submittedName>
</protein>
<dbReference type="GeneID" id="113701682"/>
<dbReference type="Gene3D" id="3.40.50.300">
    <property type="entry name" value="P-loop containing nucleotide triphosphate hydrolases"/>
    <property type="match status" value="2"/>
</dbReference>
<sequence>MDSHKVEDKEVWEALSNLELFSGKYVKPGDPDETSLPPEQSIFTPSVSKLLSFTQLEFRPEDSSHFEKYGVSAASVEAEPCVVDIKSSNNKRWSSHNFPWAKGLEEFSGRLFGNFSLEPEQREVINATMSGRDVFADVSAIDGREVTYQGRKSMGLSGSMELTEQQRILGELVKESSECKLLYVTAGTITKRKLLLKHLETLYDRGLLARIVIE</sequence>
<evidence type="ECO:0000313" key="5">
    <source>
        <dbReference type="RefSeq" id="XP_071914736.1"/>
    </source>
</evidence>
<evidence type="ECO:0000313" key="2">
    <source>
        <dbReference type="RefSeq" id="XP_071914733.1"/>
    </source>
</evidence>
<name>A0ABM4V5B8_COFAR</name>
<keyword evidence="1" id="KW-1185">Reference proteome</keyword>
<evidence type="ECO:0000313" key="4">
    <source>
        <dbReference type="RefSeq" id="XP_071914735.1"/>
    </source>
</evidence>
<dbReference type="RefSeq" id="XP_071914739.1">
    <property type="nucleotide sequence ID" value="XM_072058638.1"/>
</dbReference>
<evidence type="ECO:0000313" key="7">
    <source>
        <dbReference type="RefSeq" id="XP_071914738.1"/>
    </source>
</evidence>
<dbReference type="RefSeq" id="XP_071914740.1">
    <property type="nucleotide sequence ID" value="XM_072058639.1"/>
</dbReference>
<evidence type="ECO:0000313" key="6">
    <source>
        <dbReference type="RefSeq" id="XP_071914737.1"/>
    </source>
</evidence>
<evidence type="ECO:0000313" key="12">
    <source>
        <dbReference type="RefSeq" id="XP_071914743.1"/>
    </source>
</evidence>